<accession>A0A974CPR0</accession>
<feature type="region of interest" description="Disordered" evidence="1">
    <location>
        <begin position="1"/>
        <end position="25"/>
    </location>
</feature>
<feature type="compositionally biased region" description="Polar residues" evidence="1">
    <location>
        <begin position="66"/>
        <end position="80"/>
    </location>
</feature>
<sequence length="88" mass="9515">MRKSQRAVNKGGGRVSRNLQQEAEGSPMLIQGSTLCPRSLQLQVLGLLPGNQLSAYSKMKDRAASVPTTSHYRAPSSSKTLKGMNYPP</sequence>
<evidence type="ECO:0000313" key="3">
    <source>
        <dbReference type="Proteomes" id="UP000694892"/>
    </source>
</evidence>
<feature type="region of interest" description="Disordered" evidence="1">
    <location>
        <begin position="63"/>
        <end position="88"/>
    </location>
</feature>
<reference evidence="3" key="1">
    <citation type="journal article" date="2016" name="Nature">
        <title>Genome evolution in the allotetraploid frog Xenopus laevis.</title>
        <authorList>
            <person name="Session A.M."/>
            <person name="Uno Y."/>
            <person name="Kwon T."/>
            <person name="Chapman J.A."/>
            <person name="Toyoda A."/>
            <person name="Takahashi S."/>
            <person name="Fukui A."/>
            <person name="Hikosaka A."/>
            <person name="Suzuki A."/>
            <person name="Kondo M."/>
            <person name="van Heeringen S.J."/>
            <person name="Quigley I."/>
            <person name="Heinz S."/>
            <person name="Ogino H."/>
            <person name="Ochi H."/>
            <person name="Hellsten U."/>
            <person name="Lyons J.B."/>
            <person name="Simakov O."/>
            <person name="Putnam N."/>
            <person name="Stites J."/>
            <person name="Kuroki Y."/>
            <person name="Tanaka T."/>
            <person name="Michiue T."/>
            <person name="Watanabe M."/>
            <person name="Bogdanovic O."/>
            <person name="Lister R."/>
            <person name="Georgiou G."/>
            <person name="Paranjpe S.S."/>
            <person name="van Kruijsbergen I."/>
            <person name="Shu S."/>
            <person name="Carlson J."/>
            <person name="Kinoshita T."/>
            <person name="Ohta Y."/>
            <person name="Mawaribuchi S."/>
            <person name="Jenkins J."/>
            <person name="Grimwood J."/>
            <person name="Schmutz J."/>
            <person name="Mitros T."/>
            <person name="Mozaffari S.V."/>
            <person name="Suzuki Y."/>
            <person name="Haramoto Y."/>
            <person name="Yamamoto T.S."/>
            <person name="Takagi C."/>
            <person name="Heald R."/>
            <person name="Miller K."/>
            <person name="Haudenschild C."/>
            <person name="Kitzman J."/>
            <person name="Nakayama T."/>
            <person name="Izutsu Y."/>
            <person name="Robert J."/>
            <person name="Fortriede J."/>
            <person name="Burns K."/>
            <person name="Lotay V."/>
            <person name="Karimi K."/>
            <person name="Yasuoka Y."/>
            <person name="Dichmann D.S."/>
            <person name="Flajnik M.F."/>
            <person name="Houston D.W."/>
            <person name="Shendure J."/>
            <person name="DuPasquier L."/>
            <person name="Vize P.D."/>
            <person name="Zorn A.M."/>
            <person name="Ito M."/>
            <person name="Marcotte E.M."/>
            <person name="Wallingford J.B."/>
            <person name="Ito Y."/>
            <person name="Asashima M."/>
            <person name="Ueno N."/>
            <person name="Matsuda Y."/>
            <person name="Veenstra G.J."/>
            <person name="Fujiyama A."/>
            <person name="Harland R.M."/>
            <person name="Taira M."/>
            <person name="Rokhsar D.S."/>
        </authorList>
    </citation>
    <scope>NUCLEOTIDE SEQUENCE [LARGE SCALE GENOMIC DNA]</scope>
    <source>
        <strain evidence="3">J</strain>
    </source>
</reference>
<evidence type="ECO:0000256" key="1">
    <source>
        <dbReference type="SAM" id="MobiDB-lite"/>
    </source>
</evidence>
<dbReference type="AlphaFoldDB" id="A0A974CPR0"/>
<dbReference type="Proteomes" id="UP000694892">
    <property type="component" value="Chromosome 6L"/>
</dbReference>
<name>A0A974CPR0_XENLA</name>
<organism evidence="2 3">
    <name type="scientific">Xenopus laevis</name>
    <name type="common">African clawed frog</name>
    <dbReference type="NCBI Taxonomy" id="8355"/>
    <lineage>
        <taxon>Eukaryota</taxon>
        <taxon>Metazoa</taxon>
        <taxon>Chordata</taxon>
        <taxon>Craniata</taxon>
        <taxon>Vertebrata</taxon>
        <taxon>Euteleostomi</taxon>
        <taxon>Amphibia</taxon>
        <taxon>Batrachia</taxon>
        <taxon>Anura</taxon>
        <taxon>Pipoidea</taxon>
        <taxon>Pipidae</taxon>
        <taxon>Xenopodinae</taxon>
        <taxon>Xenopus</taxon>
        <taxon>Xenopus</taxon>
    </lineage>
</organism>
<proteinExistence type="predicted"/>
<dbReference type="EMBL" id="CM004476">
    <property type="protein sequence ID" value="OCT77092.1"/>
    <property type="molecule type" value="Genomic_DNA"/>
</dbReference>
<protein>
    <submittedName>
        <fullName evidence="2">Uncharacterized protein</fullName>
    </submittedName>
</protein>
<evidence type="ECO:0000313" key="2">
    <source>
        <dbReference type="EMBL" id="OCT77092.1"/>
    </source>
</evidence>
<gene>
    <name evidence="2" type="ORF">XELAEV_18032287mg</name>
</gene>